<evidence type="ECO:0000313" key="3">
    <source>
        <dbReference type="Proteomes" id="UP000238882"/>
    </source>
</evidence>
<name>A0A2S7WKY5_9FLAO</name>
<dbReference type="InterPro" id="IPR025348">
    <property type="entry name" value="DUF4252"/>
</dbReference>
<evidence type="ECO:0000256" key="1">
    <source>
        <dbReference type="SAM" id="SignalP"/>
    </source>
</evidence>
<organism evidence="2 3">
    <name type="scientific">Polaribacter porphyrae</name>
    <dbReference type="NCBI Taxonomy" id="1137780"/>
    <lineage>
        <taxon>Bacteria</taxon>
        <taxon>Pseudomonadati</taxon>
        <taxon>Bacteroidota</taxon>
        <taxon>Flavobacteriia</taxon>
        <taxon>Flavobacteriales</taxon>
        <taxon>Flavobacteriaceae</taxon>
    </lineage>
</organism>
<dbReference type="OrthoDB" id="1143555at2"/>
<protein>
    <recommendedName>
        <fullName evidence="4">DUF4252 domain-containing protein</fullName>
    </recommendedName>
</protein>
<reference evidence="2 3" key="1">
    <citation type="submission" date="2016-12" db="EMBL/GenBank/DDBJ databases">
        <title>Trade-off between light-utilization and light-protection in marine flavobacteria.</title>
        <authorList>
            <person name="Kumagai Y."/>
            <person name="Yoshizawa S."/>
            <person name="Kogure K."/>
            <person name="Iwasaki W."/>
        </authorList>
    </citation>
    <scope>NUCLEOTIDE SEQUENCE [LARGE SCALE GENOMIC DNA]</scope>
    <source>
        <strain evidence="2 3">NBRC 108759</strain>
    </source>
</reference>
<dbReference type="EMBL" id="MSCN01000001">
    <property type="protein sequence ID" value="PQJ78106.1"/>
    <property type="molecule type" value="Genomic_DNA"/>
</dbReference>
<feature type="chain" id="PRO_5015578939" description="DUF4252 domain-containing protein" evidence="1">
    <location>
        <begin position="24"/>
        <end position="181"/>
    </location>
</feature>
<accession>A0A2S7WKY5</accession>
<evidence type="ECO:0008006" key="4">
    <source>
        <dbReference type="Google" id="ProtNLM"/>
    </source>
</evidence>
<dbReference type="AlphaFoldDB" id="A0A2S7WKY5"/>
<comment type="caution">
    <text evidence="2">The sequence shown here is derived from an EMBL/GenBank/DDBJ whole genome shotgun (WGS) entry which is preliminary data.</text>
</comment>
<keyword evidence="1" id="KW-0732">Signal</keyword>
<proteinExistence type="predicted"/>
<dbReference type="RefSeq" id="WP_105014687.1">
    <property type="nucleotide sequence ID" value="NZ_MSCN01000001.1"/>
</dbReference>
<keyword evidence="3" id="KW-1185">Reference proteome</keyword>
<dbReference type="Proteomes" id="UP000238882">
    <property type="component" value="Unassembled WGS sequence"/>
</dbReference>
<sequence length="181" mass="20034">MKKLTTLCALAFLVLFASSCKNEKSLQAYLVDTSGKEGFYTGDLPVSSVLSPKADVSDDVKETIKSIKKINIAYLPKTEDNTAAYETEKAKLKNIFTSDDYKNLMSMKMKGMNVKVYYTGDTDAIDEVIAFGYSKKNGVGVARLLGDNMNPAKVIEMLENVKIDGDSKSFEQFAKMFNNIN</sequence>
<evidence type="ECO:0000313" key="2">
    <source>
        <dbReference type="EMBL" id="PQJ78106.1"/>
    </source>
</evidence>
<feature type="signal peptide" evidence="1">
    <location>
        <begin position="1"/>
        <end position="23"/>
    </location>
</feature>
<gene>
    <name evidence="2" type="ORF">BTO18_02365</name>
</gene>
<dbReference type="PROSITE" id="PS51257">
    <property type="entry name" value="PROKAR_LIPOPROTEIN"/>
    <property type="match status" value="1"/>
</dbReference>
<dbReference type="Pfam" id="PF14060">
    <property type="entry name" value="DUF4252"/>
    <property type="match status" value="1"/>
</dbReference>